<dbReference type="GO" id="GO:0016168">
    <property type="term" value="F:chlorophyll binding"/>
    <property type="evidence" value="ECO:0007669"/>
    <property type="project" value="UniProtKB-KW"/>
</dbReference>
<dbReference type="OrthoDB" id="275876at2759"/>
<evidence type="ECO:0000256" key="5">
    <source>
        <dbReference type="ARBA" id="ARBA00022494"/>
    </source>
</evidence>
<dbReference type="InterPro" id="IPR013005">
    <property type="entry name" value="Ribosomal_uL4-like"/>
</dbReference>
<dbReference type="Pfam" id="PF00124">
    <property type="entry name" value="Photo_RC"/>
    <property type="match status" value="1"/>
</dbReference>
<dbReference type="PANTHER" id="PTHR10746">
    <property type="entry name" value="50S RIBOSOMAL PROTEIN L4"/>
    <property type="match status" value="1"/>
</dbReference>
<evidence type="ECO:0000256" key="13">
    <source>
        <dbReference type="ARBA" id="ARBA00022982"/>
    </source>
</evidence>
<keyword evidence="16" id="KW-0157">Chromophore</keyword>
<evidence type="ECO:0000256" key="3">
    <source>
        <dbReference type="ARBA" id="ARBA00010528"/>
    </source>
</evidence>
<dbReference type="GO" id="GO:0009772">
    <property type="term" value="P:photosynthetic electron transport in photosystem II"/>
    <property type="evidence" value="ECO:0007669"/>
    <property type="project" value="InterPro"/>
</dbReference>
<dbReference type="SUPFAM" id="SSF81483">
    <property type="entry name" value="Bacterial photosystem II reaction centre, L and M subunits"/>
    <property type="match status" value="1"/>
</dbReference>
<dbReference type="NCBIfam" id="TIGR03953">
    <property type="entry name" value="rplD_bact"/>
    <property type="match status" value="1"/>
</dbReference>
<evidence type="ECO:0000256" key="9">
    <source>
        <dbReference type="ARBA" id="ARBA00022692"/>
    </source>
</evidence>
<keyword evidence="8" id="KW-0934">Plastid</keyword>
<comment type="subcellular location">
    <subcellularLocation>
        <location evidence="1">Plastid membrane</location>
        <topology evidence="1">Multi-pass membrane protein</topology>
    </subcellularLocation>
</comment>
<dbReference type="Gene3D" id="3.40.1370.10">
    <property type="match status" value="1"/>
</dbReference>
<dbReference type="Gene3D" id="1.20.85.10">
    <property type="entry name" value="Photosystem II protein D1-like"/>
    <property type="match status" value="1"/>
</dbReference>
<proteinExistence type="inferred from homology"/>
<keyword evidence="15" id="KW-0007">Acetylation</keyword>
<keyword evidence="11" id="KW-0460">Magnesium</keyword>
<dbReference type="GO" id="GO:0003735">
    <property type="term" value="F:structural constituent of ribosome"/>
    <property type="evidence" value="ECO:0007669"/>
    <property type="project" value="InterPro"/>
</dbReference>
<keyword evidence="7" id="KW-0597">Phosphoprotein</keyword>
<feature type="region of interest" description="Disordered" evidence="22">
    <location>
        <begin position="202"/>
        <end position="249"/>
    </location>
</feature>
<sequence>MALSISRRVLRSFASLNSLRPLSASNGYHNWTFNPFHMMGVAGVLGAALLCAIHDGDGANTFRVFNPTQAEETYSMVTANRFWVPNLWVKANILGDGVSCVESSVFRKDKSLFLACRRYSTSLLTPDSSDGSFPSDLLSKKRVSIPEREIGLLQDLVIPVTNFNNEDKGFMCLAGDVFDVPIRKDIIHRVVRWQLAKRQQGTHSTKTISEVSGTGRKPWNQKGTGRARHGTLRGPQFRGGATMHGPKPRSHAIKLNKKVRRLGLKIALSARAAEGKASNILLISDCQQSEIKLSKKLLVFEDLEIPSHKTKNVVNYFNQLENTKKLLVVDGGPISEKLKLATQNVHYVNVLPSIDPVHGSFVKMTSIFLILGLNVYSILLHDTLVMSRDAVNKIVERMHTPINR</sequence>
<dbReference type="GO" id="GO:0042170">
    <property type="term" value="C:plastid membrane"/>
    <property type="evidence" value="ECO:0007669"/>
    <property type="project" value="UniProtKB-SubCell"/>
</dbReference>
<evidence type="ECO:0000256" key="17">
    <source>
        <dbReference type="ARBA" id="ARBA00023004"/>
    </source>
</evidence>
<dbReference type="SUPFAM" id="SSF52166">
    <property type="entry name" value="Ribosomal protein L4"/>
    <property type="match status" value="1"/>
</dbReference>
<dbReference type="Pfam" id="PF00573">
    <property type="entry name" value="Ribosomal_L4"/>
    <property type="match status" value="1"/>
</dbReference>
<evidence type="ECO:0000256" key="16">
    <source>
        <dbReference type="ARBA" id="ARBA00022991"/>
    </source>
</evidence>
<evidence type="ECO:0000256" key="10">
    <source>
        <dbReference type="ARBA" id="ARBA00022723"/>
    </source>
</evidence>
<keyword evidence="14" id="KW-1133">Transmembrane helix</keyword>
<evidence type="ECO:0000256" key="15">
    <source>
        <dbReference type="ARBA" id="ARBA00022990"/>
    </source>
</evidence>
<keyword evidence="10" id="KW-0479">Metal-binding</keyword>
<evidence type="ECO:0000256" key="6">
    <source>
        <dbReference type="ARBA" id="ARBA00022531"/>
    </source>
</evidence>
<evidence type="ECO:0000256" key="4">
    <source>
        <dbReference type="ARBA" id="ARBA00022448"/>
    </source>
</evidence>
<keyword evidence="20" id="KW-0604">Photosystem II</keyword>
<keyword evidence="24" id="KW-1185">Reference proteome</keyword>
<accession>A0A9J5WDS7</accession>
<reference evidence="23 24" key="1">
    <citation type="submission" date="2020-09" db="EMBL/GenBank/DDBJ databases">
        <title>De no assembly of potato wild relative species, Solanum commersonii.</title>
        <authorList>
            <person name="Cho K."/>
        </authorList>
    </citation>
    <scope>NUCLEOTIDE SEQUENCE [LARGE SCALE GENOMIC DNA]</scope>
    <source>
        <strain evidence="23">LZ3.2</strain>
        <tissue evidence="23">Leaf</tissue>
    </source>
</reference>
<keyword evidence="5" id="KW-0148">Chlorophyll</keyword>
<dbReference type="InterPro" id="IPR002136">
    <property type="entry name" value="Ribosomal_uL4"/>
</dbReference>
<evidence type="ECO:0000256" key="19">
    <source>
        <dbReference type="ARBA" id="ARBA00023274"/>
    </source>
</evidence>
<keyword evidence="4" id="KW-0813">Transport</keyword>
<feature type="compositionally biased region" description="Polar residues" evidence="22">
    <location>
        <begin position="202"/>
        <end position="212"/>
    </location>
</feature>
<protein>
    <recommendedName>
        <fullName evidence="21">Large ribosomal subunit protein uL4m</fullName>
    </recommendedName>
</protein>
<evidence type="ECO:0000256" key="7">
    <source>
        <dbReference type="ARBA" id="ARBA00022553"/>
    </source>
</evidence>
<keyword evidence="6" id="KW-0602">Photosynthesis</keyword>
<keyword evidence="18" id="KW-0472">Membrane</keyword>
<dbReference type="EMBL" id="JACXVP010000012">
    <property type="protein sequence ID" value="KAG5573471.1"/>
    <property type="molecule type" value="Genomic_DNA"/>
</dbReference>
<dbReference type="HAMAP" id="MF_01328_B">
    <property type="entry name" value="Ribosomal_uL4_B"/>
    <property type="match status" value="1"/>
</dbReference>
<dbReference type="GO" id="GO:1990904">
    <property type="term" value="C:ribonucleoprotein complex"/>
    <property type="evidence" value="ECO:0007669"/>
    <property type="project" value="UniProtKB-KW"/>
</dbReference>
<evidence type="ECO:0000256" key="8">
    <source>
        <dbReference type="ARBA" id="ARBA00022640"/>
    </source>
</evidence>
<evidence type="ECO:0000256" key="2">
    <source>
        <dbReference type="ARBA" id="ARBA00008204"/>
    </source>
</evidence>
<gene>
    <name evidence="23" type="ORF">H5410_063237</name>
</gene>
<name>A0A9J5WDS7_SOLCO</name>
<evidence type="ECO:0000256" key="20">
    <source>
        <dbReference type="ARBA" id="ARBA00023276"/>
    </source>
</evidence>
<evidence type="ECO:0000256" key="22">
    <source>
        <dbReference type="SAM" id="MobiDB-lite"/>
    </source>
</evidence>
<dbReference type="InterPro" id="IPR036854">
    <property type="entry name" value="Photo_II_D1/D2_sf"/>
</dbReference>
<keyword evidence="19" id="KW-0687">Ribonucleoprotein</keyword>
<comment type="similarity">
    <text evidence="3">Belongs to the universal ribosomal protein uL4 family.</text>
</comment>
<organism evidence="23 24">
    <name type="scientific">Solanum commersonii</name>
    <name type="common">Commerson's wild potato</name>
    <name type="synonym">Commerson's nightshade</name>
    <dbReference type="NCBI Taxonomy" id="4109"/>
    <lineage>
        <taxon>Eukaryota</taxon>
        <taxon>Viridiplantae</taxon>
        <taxon>Streptophyta</taxon>
        <taxon>Embryophyta</taxon>
        <taxon>Tracheophyta</taxon>
        <taxon>Spermatophyta</taxon>
        <taxon>Magnoliopsida</taxon>
        <taxon>eudicotyledons</taxon>
        <taxon>Gunneridae</taxon>
        <taxon>Pentapetalae</taxon>
        <taxon>asterids</taxon>
        <taxon>lamiids</taxon>
        <taxon>Solanales</taxon>
        <taxon>Solanaceae</taxon>
        <taxon>Solanoideae</taxon>
        <taxon>Solaneae</taxon>
        <taxon>Solanum</taxon>
    </lineage>
</organism>
<dbReference type="GO" id="GO:0006412">
    <property type="term" value="P:translation"/>
    <property type="evidence" value="ECO:0007669"/>
    <property type="project" value="InterPro"/>
</dbReference>
<comment type="similarity">
    <text evidence="2">Belongs to the reaction center PufL/M/PsbA/D family.</text>
</comment>
<dbReference type="GO" id="GO:0009523">
    <property type="term" value="C:photosystem II"/>
    <property type="evidence" value="ECO:0007669"/>
    <property type="project" value="UniProtKB-KW"/>
</dbReference>
<dbReference type="InterPro" id="IPR023574">
    <property type="entry name" value="Ribosomal_uL4_dom_sf"/>
</dbReference>
<evidence type="ECO:0000256" key="11">
    <source>
        <dbReference type="ARBA" id="ARBA00022842"/>
    </source>
</evidence>
<evidence type="ECO:0000256" key="1">
    <source>
        <dbReference type="ARBA" id="ARBA00004446"/>
    </source>
</evidence>
<evidence type="ECO:0000256" key="21">
    <source>
        <dbReference type="ARBA" id="ARBA00040565"/>
    </source>
</evidence>
<dbReference type="InterPro" id="IPR000484">
    <property type="entry name" value="Photo_RC_L/M"/>
</dbReference>
<dbReference type="GO" id="GO:0046872">
    <property type="term" value="F:metal ion binding"/>
    <property type="evidence" value="ECO:0007669"/>
    <property type="project" value="UniProtKB-KW"/>
</dbReference>
<evidence type="ECO:0000256" key="12">
    <source>
        <dbReference type="ARBA" id="ARBA00022980"/>
    </source>
</evidence>
<evidence type="ECO:0000313" key="23">
    <source>
        <dbReference type="EMBL" id="KAG5573471.1"/>
    </source>
</evidence>
<keyword evidence="13" id="KW-0249">Electron transport</keyword>
<dbReference type="GO" id="GO:0005840">
    <property type="term" value="C:ribosome"/>
    <property type="evidence" value="ECO:0007669"/>
    <property type="project" value="UniProtKB-KW"/>
</dbReference>
<evidence type="ECO:0000313" key="24">
    <source>
        <dbReference type="Proteomes" id="UP000824120"/>
    </source>
</evidence>
<evidence type="ECO:0000256" key="14">
    <source>
        <dbReference type="ARBA" id="ARBA00022989"/>
    </source>
</evidence>
<comment type="caution">
    <text evidence="23">The sequence shown here is derived from an EMBL/GenBank/DDBJ whole genome shotgun (WGS) entry which is preliminary data.</text>
</comment>
<keyword evidence="17" id="KW-0408">Iron</keyword>
<dbReference type="PANTHER" id="PTHR10746:SF6">
    <property type="entry name" value="LARGE RIBOSOMAL SUBUNIT PROTEIN UL4M"/>
    <property type="match status" value="1"/>
</dbReference>
<dbReference type="AlphaFoldDB" id="A0A9J5WDS7"/>
<evidence type="ECO:0000256" key="18">
    <source>
        <dbReference type="ARBA" id="ARBA00023136"/>
    </source>
</evidence>
<keyword evidence="9" id="KW-0812">Transmembrane</keyword>
<keyword evidence="12" id="KW-0689">Ribosomal protein</keyword>
<dbReference type="Proteomes" id="UP000824120">
    <property type="component" value="Chromosome 12"/>
</dbReference>